<feature type="transmembrane region" description="Helical" evidence="4">
    <location>
        <begin position="385"/>
        <end position="408"/>
    </location>
</feature>
<keyword evidence="4" id="KW-1133">Transmembrane helix</keyword>
<name>A0A9W3ANZ6_BIOGL</name>
<proteinExistence type="predicted"/>
<dbReference type="SMART" id="SM00042">
    <property type="entry name" value="CUB"/>
    <property type="match status" value="1"/>
</dbReference>
<evidence type="ECO:0000313" key="7">
    <source>
        <dbReference type="RefSeq" id="XP_055888962.1"/>
    </source>
</evidence>
<dbReference type="GeneID" id="106051279"/>
<dbReference type="PANTHER" id="PTHR24251:SF52">
    <property type="entry name" value="CUB DOMAIN-CONTAINING PROTEIN"/>
    <property type="match status" value="1"/>
</dbReference>
<dbReference type="Proteomes" id="UP001165740">
    <property type="component" value="Chromosome 6"/>
</dbReference>
<evidence type="ECO:0000313" key="6">
    <source>
        <dbReference type="Proteomes" id="UP001165740"/>
    </source>
</evidence>
<dbReference type="CDD" id="cd00041">
    <property type="entry name" value="CUB"/>
    <property type="match status" value="1"/>
</dbReference>
<dbReference type="OrthoDB" id="6129861at2759"/>
<accession>A0A9W3ANZ6</accession>
<reference evidence="7" key="1">
    <citation type="submission" date="2025-08" db="UniProtKB">
        <authorList>
            <consortium name="RefSeq"/>
        </authorList>
    </citation>
    <scope>IDENTIFICATION</scope>
</reference>
<feature type="domain" description="CUB" evidence="5">
    <location>
        <begin position="49"/>
        <end position="149"/>
    </location>
</feature>
<dbReference type="AlphaFoldDB" id="A0A9W3ANZ6"/>
<keyword evidence="6" id="KW-1185">Reference proteome</keyword>
<evidence type="ECO:0000256" key="1">
    <source>
        <dbReference type="ARBA" id="ARBA00022737"/>
    </source>
</evidence>
<organism evidence="6 7">
    <name type="scientific">Biomphalaria glabrata</name>
    <name type="common">Bloodfluke planorb</name>
    <name type="synonym">Freshwater snail</name>
    <dbReference type="NCBI Taxonomy" id="6526"/>
    <lineage>
        <taxon>Eukaryota</taxon>
        <taxon>Metazoa</taxon>
        <taxon>Spiralia</taxon>
        <taxon>Lophotrochozoa</taxon>
        <taxon>Mollusca</taxon>
        <taxon>Gastropoda</taxon>
        <taxon>Heterobranchia</taxon>
        <taxon>Euthyneura</taxon>
        <taxon>Panpulmonata</taxon>
        <taxon>Hygrophila</taxon>
        <taxon>Lymnaeoidea</taxon>
        <taxon>Planorbidae</taxon>
        <taxon>Biomphalaria</taxon>
    </lineage>
</organism>
<feature type="compositionally biased region" description="Polar residues" evidence="3">
    <location>
        <begin position="433"/>
        <end position="442"/>
    </location>
</feature>
<evidence type="ECO:0000256" key="2">
    <source>
        <dbReference type="ARBA" id="ARBA00023157"/>
    </source>
</evidence>
<dbReference type="PANTHER" id="PTHR24251">
    <property type="entry name" value="OVOCHYMASE-RELATED"/>
    <property type="match status" value="1"/>
</dbReference>
<protein>
    <submittedName>
        <fullName evidence="7">Uncharacterized protein LOC106051279</fullName>
    </submittedName>
</protein>
<sequence>MHNGSERFIYFSDYSSRTSISSRSSSLRVEAVQRNQYDFFSGIYRIFETNSIITETFGTIASPGFPTAYPSSSTYTWKIVGKVIVFRLLSKDFEECCDKITLYNGSDTSNTMVNVTINSPIEIRNTLHIKFTTDGSVEKDGFIATFHMQELSYGSVCSLNIGGMCKGPDMVCRYDKIGDTRCLCPVGKYHDNGRCHMVLIFEIQTLTTEANLVLPRGSYFIRHNIAWSSLDDPLDHHKMYTNAITKVQLTDLTPGHEYVLGVVSTLKADDYEDEFTIQTNTSFLTMPAQPGEVLEEESNLNTPPYVLKFNSSRGIVHHYNITLVSDTQVLIYQVNEAELVTSDLTADTLYNYTITAFNKLGNESTTFGGNITTGPAHGVNIKTPLVIWLSSAGVLLIIICVVITTIIATRCKRQREAKTELILKSMPVQYKTDTSRTYSGLPTKNKPGDKKGSDHGYEGLQLGYVSQQHKDESCDDDLYMNAAAINENTEDFYEDFS</sequence>
<dbReference type="RefSeq" id="XP_055888962.1">
    <property type="nucleotide sequence ID" value="XM_056032987.1"/>
</dbReference>
<keyword evidence="2" id="KW-1015">Disulfide bond</keyword>
<keyword evidence="4" id="KW-0812">Transmembrane</keyword>
<keyword evidence="1" id="KW-0677">Repeat</keyword>
<dbReference type="SUPFAM" id="SSF49854">
    <property type="entry name" value="Spermadhesin, CUB domain"/>
    <property type="match status" value="1"/>
</dbReference>
<dbReference type="Pfam" id="PF00431">
    <property type="entry name" value="CUB"/>
    <property type="match status" value="1"/>
</dbReference>
<evidence type="ECO:0000259" key="5">
    <source>
        <dbReference type="SMART" id="SM00042"/>
    </source>
</evidence>
<dbReference type="InterPro" id="IPR036116">
    <property type="entry name" value="FN3_sf"/>
</dbReference>
<dbReference type="InterPro" id="IPR035914">
    <property type="entry name" value="Sperma_CUB_dom_sf"/>
</dbReference>
<keyword evidence="4" id="KW-0472">Membrane</keyword>
<evidence type="ECO:0000256" key="4">
    <source>
        <dbReference type="SAM" id="Phobius"/>
    </source>
</evidence>
<dbReference type="InterPro" id="IPR000859">
    <property type="entry name" value="CUB_dom"/>
</dbReference>
<dbReference type="SUPFAM" id="SSF49265">
    <property type="entry name" value="Fibronectin type III"/>
    <property type="match status" value="1"/>
</dbReference>
<dbReference type="Gene3D" id="2.60.120.290">
    <property type="entry name" value="Spermadhesin, CUB domain"/>
    <property type="match status" value="1"/>
</dbReference>
<feature type="region of interest" description="Disordered" evidence="3">
    <location>
        <begin position="433"/>
        <end position="453"/>
    </location>
</feature>
<gene>
    <name evidence="7" type="primary">LOC106051279</name>
</gene>
<evidence type="ECO:0000256" key="3">
    <source>
        <dbReference type="SAM" id="MobiDB-lite"/>
    </source>
</evidence>